<reference evidence="2" key="1">
    <citation type="submission" date="2020-05" db="EMBL/GenBank/DDBJ databases">
        <authorList>
            <person name="Chiriac C."/>
            <person name="Salcher M."/>
            <person name="Ghai R."/>
            <person name="Kavagutti S V."/>
        </authorList>
    </citation>
    <scope>NUCLEOTIDE SEQUENCE</scope>
</reference>
<protein>
    <submittedName>
        <fullName evidence="2">Uncharacterized protein</fullName>
    </submittedName>
</protein>
<dbReference type="EMBL" id="LR798328">
    <property type="protein sequence ID" value="CAB5224354.1"/>
    <property type="molecule type" value="Genomic_DNA"/>
</dbReference>
<name>A0A6J7X1P8_9CAUD</name>
<gene>
    <name evidence="1" type="ORF">UFOVP652_67</name>
    <name evidence="2" type="ORF">UFOVP734_57</name>
</gene>
<sequence>MEMMVWNVVLTAVVGLMGFLLKSKFDELSRISILLNRTREEVARDHITRREVDDRVEKLVLHMDQRFNRIEQKLDDMQKGRTI</sequence>
<evidence type="ECO:0000313" key="2">
    <source>
        <dbReference type="EMBL" id="CAB5224354.1"/>
    </source>
</evidence>
<proteinExistence type="predicted"/>
<dbReference type="EMBL" id="LR796617">
    <property type="protein sequence ID" value="CAB4155055.1"/>
    <property type="molecule type" value="Genomic_DNA"/>
</dbReference>
<evidence type="ECO:0000313" key="1">
    <source>
        <dbReference type="EMBL" id="CAB4155055.1"/>
    </source>
</evidence>
<organism evidence="2">
    <name type="scientific">uncultured Caudovirales phage</name>
    <dbReference type="NCBI Taxonomy" id="2100421"/>
    <lineage>
        <taxon>Viruses</taxon>
        <taxon>Duplodnaviria</taxon>
        <taxon>Heunggongvirae</taxon>
        <taxon>Uroviricota</taxon>
        <taxon>Caudoviricetes</taxon>
        <taxon>Peduoviridae</taxon>
        <taxon>Maltschvirus</taxon>
        <taxon>Maltschvirus maltsch</taxon>
    </lineage>
</organism>
<accession>A0A6J7X1P8</accession>